<evidence type="ECO:0000256" key="13">
    <source>
        <dbReference type="ARBA" id="ARBA00023316"/>
    </source>
</evidence>
<evidence type="ECO:0000256" key="12">
    <source>
        <dbReference type="ARBA" id="ARBA00023136"/>
    </source>
</evidence>
<keyword evidence="10 14" id="KW-0573">Peptidoglycan synthesis</keyword>
<evidence type="ECO:0000256" key="10">
    <source>
        <dbReference type="ARBA" id="ARBA00022984"/>
    </source>
</evidence>
<evidence type="ECO:0000256" key="6">
    <source>
        <dbReference type="ARBA" id="ARBA00022670"/>
    </source>
</evidence>
<dbReference type="SUPFAM" id="SSF56601">
    <property type="entry name" value="beta-lactamase/transpeptidase-like"/>
    <property type="match status" value="1"/>
</dbReference>
<feature type="domain" description="Penicillin-binding protein dimerisation" evidence="16">
    <location>
        <begin position="66"/>
        <end position="240"/>
    </location>
</feature>
<dbReference type="GO" id="GO:0009252">
    <property type="term" value="P:peptidoglycan biosynthetic process"/>
    <property type="evidence" value="ECO:0007669"/>
    <property type="project" value="UniProtKB-UniRule"/>
</dbReference>
<dbReference type="Proteomes" id="UP000619743">
    <property type="component" value="Unassembled WGS sequence"/>
</dbReference>
<accession>A0A8J2XPP2</accession>
<keyword evidence="9 14" id="KW-0133">Cell shape</keyword>
<evidence type="ECO:0000259" key="16">
    <source>
        <dbReference type="Pfam" id="PF03717"/>
    </source>
</evidence>
<keyword evidence="3 14" id="KW-1003">Cell membrane</keyword>
<evidence type="ECO:0000256" key="4">
    <source>
        <dbReference type="ARBA" id="ARBA00022519"/>
    </source>
</evidence>
<dbReference type="PANTHER" id="PTHR30627:SF2">
    <property type="entry name" value="PEPTIDOGLYCAN D,D-TRANSPEPTIDASE MRDA"/>
    <property type="match status" value="1"/>
</dbReference>
<dbReference type="Pfam" id="PF03717">
    <property type="entry name" value="PBP_dimer"/>
    <property type="match status" value="1"/>
</dbReference>
<keyword evidence="7 14" id="KW-0812">Transmembrane</keyword>
<feature type="binding site" evidence="14">
    <location>
        <position position="371"/>
    </location>
    <ligand>
        <name>Zn(2+)</name>
        <dbReference type="ChEBI" id="CHEBI:29105"/>
    </ligand>
</feature>
<keyword evidence="14" id="KW-0479">Metal-binding</keyword>
<evidence type="ECO:0000256" key="1">
    <source>
        <dbReference type="ARBA" id="ARBA00004167"/>
    </source>
</evidence>
<dbReference type="EMBL" id="BMDX01000009">
    <property type="protein sequence ID" value="GGA78675.1"/>
    <property type="molecule type" value="Genomic_DNA"/>
</dbReference>
<keyword evidence="5 14" id="KW-0121">Carboxypeptidase</keyword>
<dbReference type="RefSeq" id="WP_087505745.1">
    <property type="nucleotide sequence ID" value="NZ_BMDX01000009.1"/>
</dbReference>
<proteinExistence type="inferred from homology"/>
<evidence type="ECO:0000313" key="17">
    <source>
        <dbReference type="EMBL" id="GGA78675.1"/>
    </source>
</evidence>
<dbReference type="AlphaFoldDB" id="A0A8J2XPP2"/>
<dbReference type="InterPro" id="IPR050515">
    <property type="entry name" value="Beta-lactam/transpept"/>
</dbReference>
<evidence type="ECO:0000256" key="8">
    <source>
        <dbReference type="ARBA" id="ARBA00022801"/>
    </source>
</evidence>
<dbReference type="Gene3D" id="3.40.710.10">
    <property type="entry name" value="DD-peptidase/beta-lactamase superfamily"/>
    <property type="match status" value="1"/>
</dbReference>
<dbReference type="InterPro" id="IPR001460">
    <property type="entry name" value="PCN-bd_Tpept"/>
</dbReference>
<dbReference type="GO" id="GO:0071555">
    <property type="term" value="P:cell wall organization"/>
    <property type="evidence" value="ECO:0007669"/>
    <property type="project" value="UniProtKB-KW"/>
</dbReference>
<keyword evidence="4 14" id="KW-0997">Cell inner membrane</keyword>
<dbReference type="GO" id="GO:0008270">
    <property type="term" value="F:zinc ion binding"/>
    <property type="evidence" value="ECO:0007669"/>
    <property type="project" value="UniProtKB-UniRule"/>
</dbReference>
<sequence>MAARQRITIRDRQAEAALFYRRAVVALLIVFVMLALLVSNLYKLQVTRHEDFNTRSNDNRIRVLPVAPNRGLIYDRNGILLADNRPVYSLELVPEEVDDLPATVASLSQMLAIPEEQQQKFLDQSRVTRRFKKLPLKENLTEQEVALISVSQHQYPGIYVEARLKRHYPFGDALTHAVGYVAKINKRDVENLDKAGKLANYKATRDIGKQGLERYYEDVLHGTVGYQEVEVNNRGRITRTVAFEPPVPGSDLRLSLDIQLQLKAQELLTGMRGAVVALDPRDGSVLALVSAPSYDPNPFVQGISGKAYRSLLNSEDRPLINRTTQGQYPPASTVKPILALLALNEGIVTPETRIWDPGWFRIEGVKRKYRDWKKWGHGWVDLYSAIEQSCNIYFFDAATKLGIDKIDEFASQFGFGEYTGIDIREESAAVQPSRSWKRARHGQPWYLGDTVNIGIGQGYWTATPLQLAHAIGIMARHGKNYTPRMVQSIQTDSGSIQMPPDQRPPVVLKKDTYWDEAIEGMRRVNHSEKGTARKAFADTSYVSAGKSGTAQVFSLKQDEEYDAEKLNKRKHDNAMFVAFAPINDPQIVVAVAIENQGGGSSNAAPIARAVIDHYVETTGFESTLPIGIPTP</sequence>
<dbReference type="PANTHER" id="PTHR30627">
    <property type="entry name" value="PEPTIDOGLYCAN D,D-TRANSPEPTIDASE"/>
    <property type="match status" value="1"/>
</dbReference>
<comment type="pathway">
    <text evidence="14">Cell wall biogenesis; peptidoglycan biosynthesis.</text>
</comment>
<dbReference type="GO" id="GO:0008658">
    <property type="term" value="F:penicillin binding"/>
    <property type="evidence" value="ECO:0007669"/>
    <property type="project" value="UniProtKB-UniRule"/>
</dbReference>
<evidence type="ECO:0000256" key="2">
    <source>
        <dbReference type="ARBA" id="ARBA00004236"/>
    </source>
</evidence>
<gene>
    <name evidence="14" type="primary">mrdA</name>
    <name evidence="17" type="ORF">GCM10011369_20750</name>
</gene>
<dbReference type="InterPro" id="IPR005311">
    <property type="entry name" value="PBP_dimer"/>
</dbReference>
<dbReference type="InterPro" id="IPR017790">
    <property type="entry name" value="Penicillin-binding_protein_2"/>
</dbReference>
<dbReference type="GO" id="GO:0071972">
    <property type="term" value="F:peptidoglycan L,D-transpeptidase activity"/>
    <property type="evidence" value="ECO:0007669"/>
    <property type="project" value="TreeGrafter"/>
</dbReference>
<keyword evidence="18" id="KW-1185">Reference proteome</keyword>
<feature type="transmembrane region" description="Helical" evidence="14">
    <location>
        <begin position="20"/>
        <end position="42"/>
    </location>
</feature>
<feature type="domain" description="Penicillin-binding protein transpeptidase" evidence="15">
    <location>
        <begin position="273"/>
        <end position="611"/>
    </location>
</feature>
<evidence type="ECO:0000256" key="11">
    <source>
        <dbReference type="ARBA" id="ARBA00022989"/>
    </source>
</evidence>
<evidence type="ECO:0000256" key="14">
    <source>
        <dbReference type="HAMAP-Rule" id="MF_02081"/>
    </source>
</evidence>
<evidence type="ECO:0000313" key="18">
    <source>
        <dbReference type="Proteomes" id="UP000619743"/>
    </source>
</evidence>
<keyword evidence="12 14" id="KW-0472">Membrane</keyword>
<keyword evidence="13 14" id="KW-0961">Cell wall biogenesis/degradation</keyword>
<reference evidence="18" key="1">
    <citation type="journal article" date="2019" name="Int. J. Syst. Evol. Microbiol.">
        <title>The Global Catalogue of Microorganisms (GCM) 10K type strain sequencing project: providing services to taxonomists for standard genome sequencing and annotation.</title>
        <authorList>
            <consortium name="The Broad Institute Genomics Platform"/>
            <consortium name="The Broad Institute Genome Sequencing Center for Infectious Disease"/>
            <person name="Wu L."/>
            <person name="Ma J."/>
        </authorList>
    </citation>
    <scope>NUCLEOTIDE SEQUENCE [LARGE SCALE GENOMIC DNA]</scope>
    <source>
        <strain evidence="18">CGMCC 1.10130</strain>
    </source>
</reference>
<feature type="binding site" evidence="14">
    <location>
        <position position="356"/>
    </location>
    <ligand>
        <name>Zn(2+)</name>
        <dbReference type="ChEBI" id="CHEBI:29105"/>
    </ligand>
</feature>
<protein>
    <recommendedName>
        <fullName evidence="14">Peptidoglycan D,D-transpeptidase MrdA</fullName>
        <ecNumber evidence="14">3.4.16.4</ecNumber>
    </recommendedName>
    <alternativeName>
        <fullName evidence="14">Penicillin-binding protein 2</fullName>
        <shortName evidence="14">PBP-2</shortName>
    </alternativeName>
</protein>
<evidence type="ECO:0000256" key="9">
    <source>
        <dbReference type="ARBA" id="ARBA00022960"/>
    </source>
</evidence>
<dbReference type="HAMAP" id="MF_02081">
    <property type="entry name" value="MrdA_transpept"/>
    <property type="match status" value="1"/>
</dbReference>
<dbReference type="Pfam" id="PF00905">
    <property type="entry name" value="Transpeptidase"/>
    <property type="match status" value="1"/>
</dbReference>
<comment type="similarity">
    <text evidence="14">Belongs to the transpeptidase family. MrdA subfamily.</text>
</comment>
<organism evidence="17 18">
    <name type="scientific">Neiella marina</name>
    <dbReference type="NCBI Taxonomy" id="508461"/>
    <lineage>
        <taxon>Bacteria</taxon>
        <taxon>Pseudomonadati</taxon>
        <taxon>Pseudomonadota</taxon>
        <taxon>Gammaproteobacteria</taxon>
        <taxon>Alteromonadales</taxon>
        <taxon>Echinimonadaceae</taxon>
        <taxon>Neiella</taxon>
    </lineage>
</organism>
<comment type="catalytic activity">
    <reaction evidence="14">
        <text>Preferential cleavage: (Ac)2-L-Lys-D-Ala-|-D-Ala. Also transpeptidation of peptidyl-alanyl moieties that are N-acyl substituents of D-alanine.</text>
        <dbReference type="EC" id="3.4.16.4"/>
    </reaction>
</comment>
<name>A0A8J2XPP2_9GAMM</name>
<dbReference type="GO" id="GO:0006508">
    <property type="term" value="P:proteolysis"/>
    <property type="evidence" value="ECO:0007669"/>
    <property type="project" value="UniProtKB-KW"/>
</dbReference>
<evidence type="ECO:0000256" key="5">
    <source>
        <dbReference type="ARBA" id="ARBA00022645"/>
    </source>
</evidence>
<feature type="binding site" evidence="14">
    <location>
        <position position="377"/>
    </location>
    <ligand>
        <name>Zn(2+)</name>
        <dbReference type="ChEBI" id="CHEBI:29105"/>
    </ligand>
</feature>
<keyword evidence="11 14" id="KW-1133">Transmembrane helix</keyword>
<comment type="function">
    <text evidence="14">Catalyzes cross-linking of the peptidoglycan cell wall.</text>
</comment>
<dbReference type="SUPFAM" id="SSF56519">
    <property type="entry name" value="Penicillin binding protein dimerisation domain"/>
    <property type="match status" value="1"/>
</dbReference>
<dbReference type="GO" id="GO:0005886">
    <property type="term" value="C:plasma membrane"/>
    <property type="evidence" value="ECO:0007669"/>
    <property type="project" value="UniProtKB-SubCell"/>
</dbReference>
<dbReference type="Gene3D" id="3.90.1310.10">
    <property type="entry name" value="Penicillin-binding protein 2a (Domain 2)"/>
    <property type="match status" value="1"/>
</dbReference>
<comment type="cofactor">
    <cofactor evidence="14">
        <name>Zn(2+)</name>
        <dbReference type="ChEBI" id="CHEBI:29105"/>
    </cofactor>
    <text evidence="14">Binds one Zn(2+) ion per subunit.</text>
</comment>
<evidence type="ECO:0000256" key="7">
    <source>
        <dbReference type="ARBA" id="ARBA00022692"/>
    </source>
</evidence>
<comment type="subcellular location">
    <subcellularLocation>
        <location evidence="14">Cell inner membrane</location>
        <topology evidence="14">Single-pass membrane protein</topology>
    </subcellularLocation>
    <subcellularLocation>
        <location evidence="2">Cell membrane</location>
    </subcellularLocation>
    <subcellularLocation>
        <location evidence="1">Membrane</location>
        <topology evidence="1">Single-pass membrane protein</topology>
    </subcellularLocation>
</comment>
<dbReference type="EC" id="3.4.16.4" evidence="14"/>
<evidence type="ECO:0000256" key="3">
    <source>
        <dbReference type="ARBA" id="ARBA00022475"/>
    </source>
</evidence>
<dbReference type="Gene3D" id="3.30.1390.30">
    <property type="entry name" value="Penicillin-binding protein 2a, domain 3"/>
    <property type="match status" value="1"/>
</dbReference>
<comment type="caution">
    <text evidence="17">The sequence shown here is derived from an EMBL/GenBank/DDBJ whole genome shotgun (WGS) entry which is preliminary data.</text>
</comment>
<evidence type="ECO:0000259" key="15">
    <source>
        <dbReference type="Pfam" id="PF00905"/>
    </source>
</evidence>
<dbReference type="NCBIfam" id="TIGR03423">
    <property type="entry name" value="pbp2_mrdA"/>
    <property type="match status" value="1"/>
</dbReference>
<dbReference type="InterPro" id="IPR036138">
    <property type="entry name" value="PBP_dimer_sf"/>
</dbReference>
<dbReference type="OrthoDB" id="9766847at2"/>
<feature type="binding site" evidence="14">
    <location>
        <position position="390"/>
    </location>
    <ligand>
        <name>Zn(2+)</name>
        <dbReference type="ChEBI" id="CHEBI:29105"/>
    </ligand>
</feature>
<dbReference type="GO" id="GO:0009002">
    <property type="term" value="F:serine-type D-Ala-D-Ala carboxypeptidase activity"/>
    <property type="evidence" value="ECO:0007669"/>
    <property type="project" value="UniProtKB-UniRule"/>
</dbReference>
<keyword evidence="8 14" id="KW-0378">Hydrolase</keyword>
<dbReference type="GO" id="GO:0008360">
    <property type="term" value="P:regulation of cell shape"/>
    <property type="evidence" value="ECO:0007669"/>
    <property type="project" value="UniProtKB-KW"/>
</dbReference>
<feature type="active site" description="Acyl-ester intermediate" evidence="14">
    <location>
        <position position="332"/>
    </location>
</feature>
<keyword evidence="14" id="KW-0862">Zinc</keyword>
<keyword evidence="6 14" id="KW-0645">Protease</keyword>
<dbReference type="InterPro" id="IPR012338">
    <property type="entry name" value="Beta-lactam/transpept-like"/>
</dbReference>
<dbReference type="UniPathway" id="UPA00219"/>